<dbReference type="AlphaFoldDB" id="A9NR33"/>
<accession>A9NR33</accession>
<evidence type="ECO:0000313" key="1">
    <source>
        <dbReference type="EMBL" id="ABK23094.1"/>
    </source>
</evidence>
<proteinExistence type="evidence at transcript level"/>
<name>A9NR33_PICSI</name>
<organism evidence="1">
    <name type="scientific">Picea sitchensis</name>
    <name type="common">Sitka spruce</name>
    <name type="synonym">Pinus sitchensis</name>
    <dbReference type="NCBI Taxonomy" id="3332"/>
    <lineage>
        <taxon>Eukaryota</taxon>
        <taxon>Viridiplantae</taxon>
        <taxon>Streptophyta</taxon>
        <taxon>Embryophyta</taxon>
        <taxon>Tracheophyta</taxon>
        <taxon>Spermatophyta</taxon>
        <taxon>Pinopsida</taxon>
        <taxon>Pinidae</taxon>
        <taxon>Conifers I</taxon>
        <taxon>Pinales</taxon>
        <taxon>Pinaceae</taxon>
        <taxon>Picea</taxon>
    </lineage>
</organism>
<protein>
    <submittedName>
        <fullName evidence="1">Uncharacterized protein</fullName>
    </submittedName>
</protein>
<reference evidence="1" key="1">
    <citation type="journal article" date="2008" name="BMC Genomics">
        <title>A conifer genomics resource of 200,000 spruce (Picea spp.) ESTs and 6,464 high-quality, sequence-finished full-length cDNAs for Sitka spruce (Picea sitchensis).</title>
        <authorList>
            <person name="Ralph S.G."/>
            <person name="Chun H.J."/>
            <person name="Kolosova N."/>
            <person name="Cooper D."/>
            <person name="Oddy C."/>
            <person name="Ritland C.E."/>
            <person name="Kirkpatrick R."/>
            <person name="Moore R."/>
            <person name="Barber S."/>
            <person name="Holt R.A."/>
            <person name="Jones S.J."/>
            <person name="Marra M.A."/>
            <person name="Douglas C.J."/>
            <person name="Ritland K."/>
            <person name="Bohlmann J."/>
        </authorList>
    </citation>
    <scope>NUCLEOTIDE SEQUENCE</scope>
    <source>
        <tissue evidence="1">Green portion of the leader tissue</tissue>
    </source>
</reference>
<dbReference type="EMBL" id="EF083759">
    <property type="protein sequence ID" value="ABK23094.1"/>
    <property type="molecule type" value="mRNA"/>
</dbReference>
<sequence>MTGLKNPENKCMVEVDIENNIKIHNDMRDMGRNIVEKGSIPVVFGRYKDH</sequence>